<feature type="domain" description="Phosphoadenosine phosphosulphate reductase" evidence="1">
    <location>
        <begin position="30"/>
        <end position="233"/>
    </location>
</feature>
<dbReference type="InterPro" id="IPR002500">
    <property type="entry name" value="PAPS_reduct_dom"/>
</dbReference>
<dbReference type="RefSeq" id="WP_341765076.1">
    <property type="nucleotide sequence ID" value="NZ_OZ034688.1"/>
</dbReference>
<dbReference type="PANTHER" id="PTHR30083">
    <property type="entry name" value="TRANSCRIPTIONAL REGULATOR-RELATED"/>
    <property type="match status" value="1"/>
</dbReference>
<dbReference type="CDD" id="cd23947">
    <property type="entry name" value="PAPS_reductase-like_YbdN"/>
    <property type="match status" value="1"/>
</dbReference>
<gene>
    <name evidence="2" type="primary">ybdN</name>
    <name evidence="2" type="ORF">PRHACTZTBTEA_086</name>
</gene>
<keyword evidence="3" id="KW-1185">Reference proteome</keyword>
<evidence type="ECO:0000259" key="1">
    <source>
        <dbReference type="Pfam" id="PF01507"/>
    </source>
</evidence>
<protein>
    <submittedName>
        <fullName evidence="2">Uncharacterized protein YbdN</fullName>
    </submittedName>
</protein>
<evidence type="ECO:0000313" key="3">
    <source>
        <dbReference type="Proteomes" id="UP001497533"/>
    </source>
</evidence>
<dbReference type="InterPro" id="IPR014729">
    <property type="entry name" value="Rossmann-like_a/b/a_fold"/>
</dbReference>
<proteinExistence type="predicted"/>
<evidence type="ECO:0000313" key="2">
    <source>
        <dbReference type="EMBL" id="CAL1329019.1"/>
    </source>
</evidence>
<dbReference type="PANTHER" id="PTHR30083:SF0">
    <property type="entry name" value="3'-PHOSPHOADENOSINE 5'-PHOSPHOSULFATE SULFOTRANSFERASE (PAPS REDUCTASE)_FAD SYNTHETASE"/>
    <property type="match status" value="1"/>
</dbReference>
<accession>A0ABM9NNG6</accession>
<organism evidence="2 3">
    <name type="scientific">Candidatus Providencia siddallii</name>
    <dbReference type="NCBI Taxonomy" id="1715285"/>
    <lineage>
        <taxon>Bacteria</taxon>
        <taxon>Pseudomonadati</taxon>
        <taxon>Pseudomonadota</taxon>
        <taxon>Gammaproteobacteria</taxon>
        <taxon>Enterobacterales</taxon>
        <taxon>Morganellaceae</taxon>
        <taxon>Providencia</taxon>
    </lineage>
</organism>
<dbReference type="Pfam" id="PF11922">
    <property type="entry name" value="DUF3440"/>
    <property type="match status" value="2"/>
</dbReference>
<sequence>MYSKLKISLKKNVFVAAIDRIKWLFKTFEQINLSFSGGKDSTVLFHLIASIAKKYNKKFNVMFIDWEVQYSATIEHIKKMKILYKDCVKQFYWIALPISAESGISQYETMWTAWDPNKKWIRQPPKCAITDHNFFPFYHQKIIFEDFTSAFNQWITKNYSSSVILLGIRADESLNRFFAISNNRKLRYADNVPWTTASPEGFYYMAYPIYDWHVKDIWTYISRNKLQYNSIYDLMQQAGVSLNKMRICEPFGPEQRKGLWLYHVLEPDTWNLACERVSGADSGMLYTNPRNKMEFFGSKKISKPEHHTWKTYANFLLCSLPEKTAEHYKNKISIYLRWYFKHGYPNDIPDEQYNDTNSKEIPSWRRICKTILRNDFWCRSLSFSPTKSSCYERYFKFIQKKRKDWKII</sequence>
<reference evidence="2" key="1">
    <citation type="submission" date="2024-04" db="EMBL/GenBank/DDBJ databases">
        <authorList>
            <person name="Manzano-Marin A."/>
            <person name="Manzano-Marin A."/>
            <person name="Alejandro Manzano Marin A."/>
        </authorList>
    </citation>
    <scope>NUCLEOTIDE SEQUENCE [LARGE SCALE GENOMIC DNA]</scope>
    <source>
        <strain evidence="2">TABTEA</strain>
    </source>
</reference>
<dbReference type="Proteomes" id="UP001497533">
    <property type="component" value="Chromosome"/>
</dbReference>
<name>A0ABM9NNG6_9GAMM</name>
<dbReference type="SUPFAM" id="SSF52402">
    <property type="entry name" value="Adenine nucleotide alpha hydrolases-like"/>
    <property type="match status" value="1"/>
</dbReference>
<dbReference type="EMBL" id="OZ034688">
    <property type="protein sequence ID" value="CAL1329019.1"/>
    <property type="molecule type" value="Genomic_DNA"/>
</dbReference>
<dbReference type="InterPro" id="IPR021845">
    <property type="entry name" value="DUF3440"/>
</dbReference>
<dbReference type="Pfam" id="PF01507">
    <property type="entry name" value="PAPS_reduct"/>
    <property type="match status" value="1"/>
</dbReference>
<dbReference type="Gene3D" id="3.40.50.620">
    <property type="entry name" value="HUPs"/>
    <property type="match status" value="1"/>
</dbReference>